<comment type="caution">
    <text evidence="1">The sequence shown here is derived from an EMBL/GenBank/DDBJ whole genome shotgun (WGS) entry which is preliminary data.</text>
</comment>
<dbReference type="Proteomes" id="UP000634136">
    <property type="component" value="Unassembled WGS sequence"/>
</dbReference>
<keyword evidence="2" id="KW-1185">Reference proteome</keyword>
<sequence length="27" mass="2947">MAGITMTGWADGNGIDWVIRGRKGLRD</sequence>
<name>A0A834WM90_9FABA</name>
<evidence type="ECO:0000313" key="1">
    <source>
        <dbReference type="EMBL" id="KAF7828575.1"/>
    </source>
</evidence>
<accession>A0A834WM90</accession>
<reference evidence="1" key="1">
    <citation type="submission" date="2020-09" db="EMBL/GenBank/DDBJ databases">
        <title>Genome-Enabled Discovery of Anthraquinone Biosynthesis in Senna tora.</title>
        <authorList>
            <person name="Kang S.-H."/>
            <person name="Pandey R.P."/>
            <person name="Lee C.-M."/>
            <person name="Sim J.-S."/>
            <person name="Jeong J.-T."/>
            <person name="Choi B.-S."/>
            <person name="Jung M."/>
            <person name="Ginzburg D."/>
            <person name="Zhao K."/>
            <person name="Won S.Y."/>
            <person name="Oh T.-J."/>
            <person name="Yu Y."/>
            <person name="Kim N.-H."/>
            <person name="Lee O.R."/>
            <person name="Lee T.-H."/>
            <person name="Bashyal P."/>
            <person name="Kim T.-S."/>
            <person name="Lee W.-H."/>
            <person name="Kawkins C."/>
            <person name="Kim C.-K."/>
            <person name="Kim J.S."/>
            <person name="Ahn B.O."/>
            <person name="Rhee S.Y."/>
            <person name="Sohng J.K."/>
        </authorList>
    </citation>
    <scope>NUCLEOTIDE SEQUENCE</scope>
    <source>
        <tissue evidence="1">Leaf</tissue>
    </source>
</reference>
<gene>
    <name evidence="1" type="ORF">G2W53_019739</name>
</gene>
<dbReference type="EMBL" id="JAAIUW010000006">
    <property type="protein sequence ID" value="KAF7828575.1"/>
    <property type="molecule type" value="Genomic_DNA"/>
</dbReference>
<proteinExistence type="predicted"/>
<evidence type="ECO:0000313" key="2">
    <source>
        <dbReference type="Proteomes" id="UP000634136"/>
    </source>
</evidence>
<dbReference type="AlphaFoldDB" id="A0A834WM90"/>
<organism evidence="1 2">
    <name type="scientific">Senna tora</name>
    <dbReference type="NCBI Taxonomy" id="362788"/>
    <lineage>
        <taxon>Eukaryota</taxon>
        <taxon>Viridiplantae</taxon>
        <taxon>Streptophyta</taxon>
        <taxon>Embryophyta</taxon>
        <taxon>Tracheophyta</taxon>
        <taxon>Spermatophyta</taxon>
        <taxon>Magnoliopsida</taxon>
        <taxon>eudicotyledons</taxon>
        <taxon>Gunneridae</taxon>
        <taxon>Pentapetalae</taxon>
        <taxon>rosids</taxon>
        <taxon>fabids</taxon>
        <taxon>Fabales</taxon>
        <taxon>Fabaceae</taxon>
        <taxon>Caesalpinioideae</taxon>
        <taxon>Cassia clade</taxon>
        <taxon>Senna</taxon>
    </lineage>
</organism>
<protein>
    <submittedName>
        <fullName evidence="1">Uncharacterized protein</fullName>
    </submittedName>
</protein>